<feature type="region of interest" description="Disordered" evidence="2">
    <location>
        <begin position="76"/>
        <end position="132"/>
    </location>
</feature>
<evidence type="ECO:0000259" key="3">
    <source>
        <dbReference type="PROSITE" id="PS50158"/>
    </source>
</evidence>
<keyword evidence="5" id="KW-1185">Reference proteome</keyword>
<feature type="compositionally biased region" description="Basic and acidic residues" evidence="2">
    <location>
        <begin position="121"/>
        <end position="132"/>
    </location>
</feature>
<dbReference type="InterPro" id="IPR001878">
    <property type="entry name" value="Znf_CCHC"/>
</dbReference>
<evidence type="ECO:0000313" key="5">
    <source>
        <dbReference type="Proteomes" id="UP001307889"/>
    </source>
</evidence>
<proteinExistence type="predicted"/>
<keyword evidence="1" id="KW-0479">Metal-binding</keyword>
<dbReference type="Pfam" id="PF14223">
    <property type="entry name" value="Retrotran_gag_2"/>
    <property type="match status" value="1"/>
</dbReference>
<sequence length="548" mass="63193">MVDTRENEQHDDQRDCKTRPDTLRESKLSSTRKMEMEIRRDMLEVVMASFQGLQNSINEQISTAVEKFQRLIENLTLPDENDEEQINEDLPTETRQELSSGEELPKNEKRKMNWADEVEEEEKRSWRSEKKSSEVKKRGEKLQFPINLDCKLSEDTDYGLWRDKIVSEIQAQDCMFIIDGSVQSAQQIEKDDLAIIKQKVRCFIIRHLDESHHKLVQNENDPLAVMQKLDQKGDPSSNYTEFSLMKRLIETRYDPCHESVTEFLANFDDLVNRIRRHTELPDKQIKMCLLIAVNKAFPSIQLLDQSCKGGLTIAEIKSRLYENENHNRDVLEVENPGASRAMFGASSKRTVTRSVLKTAKRALSSGGRRLSLKRAAPPLEDVTCYQCGKQGHYKENCKSRGRLCYNCNKISDHVSASCPERKNNGNEMQKVPTTGTSQSKKMNQSGTTRKFPTKSKIPFKTAQKIDRDRRKAGRAQLTVRNDSETESLPEDERLCYIDVNDLNEEENQLVFYSSTRPTGDSDEPSSPNKLDGQREESKAYSTFKRKWN</sequence>
<dbReference type="SUPFAM" id="SSF57756">
    <property type="entry name" value="Retrovirus zinc finger-like domains"/>
    <property type="match status" value="1"/>
</dbReference>
<reference evidence="4 5" key="1">
    <citation type="submission" date="2023-09" db="EMBL/GenBank/DDBJ databases">
        <title>Nesidiocoris tenuis whole genome shotgun sequence.</title>
        <authorList>
            <person name="Shibata T."/>
            <person name="Shimoda M."/>
            <person name="Kobayashi T."/>
            <person name="Uehara T."/>
        </authorList>
    </citation>
    <scope>NUCLEOTIDE SEQUENCE [LARGE SCALE GENOMIC DNA]</scope>
    <source>
        <strain evidence="4 5">Japan</strain>
    </source>
</reference>
<feature type="domain" description="CCHC-type" evidence="3">
    <location>
        <begin position="384"/>
        <end position="399"/>
    </location>
</feature>
<protein>
    <recommendedName>
        <fullName evidence="3">CCHC-type domain-containing protein</fullName>
    </recommendedName>
</protein>
<organism evidence="4 5">
    <name type="scientific">Nesidiocoris tenuis</name>
    <dbReference type="NCBI Taxonomy" id="355587"/>
    <lineage>
        <taxon>Eukaryota</taxon>
        <taxon>Metazoa</taxon>
        <taxon>Ecdysozoa</taxon>
        <taxon>Arthropoda</taxon>
        <taxon>Hexapoda</taxon>
        <taxon>Insecta</taxon>
        <taxon>Pterygota</taxon>
        <taxon>Neoptera</taxon>
        <taxon>Paraneoptera</taxon>
        <taxon>Hemiptera</taxon>
        <taxon>Heteroptera</taxon>
        <taxon>Panheteroptera</taxon>
        <taxon>Cimicomorpha</taxon>
        <taxon>Miridae</taxon>
        <taxon>Dicyphina</taxon>
        <taxon>Nesidiocoris</taxon>
    </lineage>
</organism>
<feature type="compositionally biased region" description="Acidic residues" evidence="2">
    <location>
        <begin position="79"/>
        <end position="91"/>
    </location>
</feature>
<feature type="compositionally biased region" description="Basic and acidic residues" evidence="2">
    <location>
        <begin position="103"/>
        <end position="114"/>
    </location>
</feature>
<evidence type="ECO:0000256" key="2">
    <source>
        <dbReference type="SAM" id="MobiDB-lite"/>
    </source>
</evidence>
<dbReference type="InterPro" id="IPR036875">
    <property type="entry name" value="Znf_CCHC_sf"/>
</dbReference>
<gene>
    <name evidence="4" type="ORF">NTJ_14848</name>
</gene>
<evidence type="ECO:0000313" key="4">
    <source>
        <dbReference type="EMBL" id="BET02029.1"/>
    </source>
</evidence>
<feature type="region of interest" description="Disordered" evidence="2">
    <location>
        <begin position="507"/>
        <end position="548"/>
    </location>
</feature>
<keyword evidence="1" id="KW-0863">Zinc-finger</keyword>
<feature type="compositionally biased region" description="Polar residues" evidence="2">
    <location>
        <begin position="510"/>
        <end position="528"/>
    </location>
</feature>
<dbReference type="PROSITE" id="PS50158">
    <property type="entry name" value="ZF_CCHC"/>
    <property type="match status" value="1"/>
</dbReference>
<accession>A0ABN7BCC6</accession>
<dbReference type="Proteomes" id="UP001307889">
    <property type="component" value="Chromosome 13"/>
</dbReference>
<feature type="region of interest" description="Disordered" evidence="2">
    <location>
        <begin position="1"/>
        <end position="34"/>
    </location>
</feature>
<feature type="compositionally biased region" description="Polar residues" evidence="2">
    <location>
        <begin position="425"/>
        <end position="450"/>
    </location>
</feature>
<dbReference type="SMART" id="SM00343">
    <property type="entry name" value="ZnF_C2HC"/>
    <property type="match status" value="2"/>
</dbReference>
<evidence type="ECO:0000256" key="1">
    <source>
        <dbReference type="PROSITE-ProRule" id="PRU00047"/>
    </source>
</evidence>
<dbReference type="EMBL" id="AP028921">
    <property type="protein sequence ID" value="BET02029.1"/>
    <property type="molecule type" value="Genomic_DNA"/>
</dbReference>
<keyword evidence="1" id="KW-0862">Zinc</keyword>
<dbReference type="Gene3D" id="4.10.60.10">
    <property type="entry name" value="Zinc finger, CCHC-type"/>
    <property type="match status" value="1"/>
</dbReference>
<name>A0ABN7BCC6_9HEMI</name>
<feature type="region of interest" description="Disordered" evidence="2">
    <location>
        <begin position="418"/>
        <end position="488"/>
    </location>
</feature>